<gene>
    <name evidence="2" type="ORF">BLA6863_01303</name>
</gene>
<dbReference type="GO" id="GO:0006355">
    <property type="term" value="P:regulation of DNA-templated transcription"/>
    <property type="evidence" value="ECO:0007669"/>
    <property type="project" value="InterPro"/>
</dbReference>
<evidence type="ECO:0000313" key="3">
    <source>
        <dbReference type="Proteomes" id="UP000494170"/>
    </source>
</evidence>
<dbReference type="GO" id="GO:0003677">
    <property type="term" value="F:DNA binding"/>
    <property type="evidence" value="ECO:0007669"/>
    <property type="project" value="InterPro"/>
</dbReference>
<dbReference type="InterPro" id="IPR016032">
    <property type="entry name" value="Sig_transdc_resp-reg_C-effctor"/>
</dbReference>
<dbReference type="InterPro" id="IPR036388">
    <property type="entry name" value="WH-like_DNA-bd_sf"/>
</dbReference>
<sequence>MLKKTERAPEEGDCIETGAAIGLTEVSELIAQIYQGAMETPPWRSALALIRRWLDAKYVTLVLRAASIDRGAPLSIAATESGEVVANREEEAYNSHYHAIDPFVGLPSDRVVAADEVFGATAWLASDLYRHFLQPLDIRHVLGADLRTASEVECRFRVCRGHAAAPFSARDKAVCALLLPHLKRAVELHGRLDVTTTERTLYANTVDQMQIAMLTLDPHGAIVEMNEVARDILARQDGIRIARGTVEADDMQENRRLQKLIRHAVAGHRGTAPEVIEAMPISRGSDKPRLGVLVRTIGLSEWSGDNHRRPAVSLLLRDPERKPQGERAILKKLYDLTPAETSIALLLTNGLTLEEAADASGISKNTARAHLRSIFSKTGATRQATLVRILLGSAVPLD</sequence>
<proteinExistence type="predicted"/>
<feature type="domain" description="HTH luxR-type" evidence="1">
    <location>
        <begin position="329"/>
        <end position="394"/>
    </location>
</feature>
<dbReference type="InterPro" id="IPR000792">
    <property type="entry name" value="Tscrpt_reg_LuxR_C"/>
</dbReference>
<dbReference type="Pfam" id="PF00196">
    <property type="entry name" value="GerE"/>
    <property type="match status" value="1"/>
</dbReference>
<organism evidence="2 3">
    <name type="scientific">Burkholderia lata (strain ATCC 17760 / DSM 23089 / LMG 22485 / NCIMB 9086 / R18194 / 383)</name>
    <dbReference type="NCBI Taxonomy" id="482957"/>
    <lineage>
        <taxon>Bacteria</taxon>
        <taxon>Pseudomonadati</taxon>
        <taxon>Pseudomonadota</taxon>
        <taxon>Betaproteobacteria</taxon>
        <taxon>Burkholderiales</taxon>
        <taxon>Burkholderiaceae</taxon>
        <taxon>Burkholderia</taxon>
        <taxon>Burkholderia cepacia complex</taxon>
    </lineage>
</organism>
<evidence type="ECO:0000259" key="1">
    <source>
        <dbReference type="PROSITE" id="PS50043"/>
    </source>
</evidence>
<dbReference type="PROSITE" id="PS50043">
    <property type="entry name" value="HTH_LUXR_2"/>
    <property type="match status" value="1"/>
</dbReference>
<dbReference type="AlphaFoldDB" id="A0A6P2IK23"/>
<dbReference type="SUPFAM" id="SSF46894">
    <property type="entry name" value="C-terminal effector domain of the bipartite response regulators"/>
    <property type="match status" value="1"/>
</dbReference>
<dbReference type="SMART" id="SM00421">
    <property type="entry name" value="HTH_LUXR"/>
    <property type="match status" value="1"/>
</dbReference>
<name>A0A6P2IK23_BURL3</name>
<dbReference type="EMBL" id="CABVPY010000006">
    <property type="protein sequence ID" value="VWB30544.1"/>
    <property type="molecule type" value="Genomic_DNA"/>
</dbReference>
<protein>
    <submittedName>
        <fullName evidence="2">LuxR family transcriptional regulator</fullName>
    </submittedName>
</protein>
<evidence type="ECO:0000313" key="2">
    <source>
        <dbReference type="EMBL" id="VWB30544.1"/>
    </source>
</evidence>
<accession>A0A6P2IK23</accession>
<dbReference type="Gene3D" id="1.10.10.10">
    <property type="entry name" value="Winged helix-like DNA-binding domain superfamily/Winged helix DNA-binding domain"/>
    <property type="match status" value="1"/>
</dbReference>
<dbReference type="Proteomes" id="UP000494170">
    <property type="component" value="Unassembled WGS sequence"/>
</dbReference>
<dbReference type="CDD" id="cd06170">
    <property type="entry name" value="LuxR_C_like"/>
    <property type="match status" value="1"/>
</dbReference>
<reference evidence="2 3" key="1">
    <citation type="submission" date="2019-09" db="EMBL/GenBank/DDBJ databases">
        <authorList>
            <person name="Depoorter E."/>
        </authorList>
    </citation>
    <scope>NUCLEOTIDE SEQUENCE [LARGE SCALE GENOMIC DNA]</scope>
    <source>
        <strain evidence="2">LMG 6863</strain>
    </source>
</reference>